<keyword evidence="1" id="KW-1133">Transmembrane helix</keyword>
<gene>
    <name evidence="2" type="ORF">FHS11_005611</name>
</gene>
<reference evidence="2" key="1">
    <citation type="submission" date="2020-08" db="EMBL/GenBank/DDBJ databases">
        <title>Genomic Encyclopedia of Type Strains, Phase III (KMG-III): the genomes of soil and plant-associated and newly described type strains.</title>
        <authorList>
            <person name="Whitman W."/>
        </authorList>
    </citation>
    <scope>NUCLEOTIDE SEQUENCE [LARGE SCALE GENOMIC DNA]</scope>
    <source>
        <strain evidence="2">CECT 8628</strain>
    </source>
</reference>
<keyword evidence="2" id="KW-0378">Hydrolase</keyword>
<feature type="transmembrane region" description="Helical" evidence="1">
    <location>
        <begin position="55"/>
        <end position="73"/>
    </location>
</feature>
<sequence length="174" mass="20488">MILIRVLVLLVLLVVFFQDLKSRSVYWILFPVLVILFFAVILLQHRSFSEILQPAWMNCSFLALQLLLVSAYFSLKSRRWVNITTELLGWGDILLLLSIAFYLSVLNFLFYYLVSLAISLIVWLIWQVFSGKENRHIPLAGLQAMCLLVFLMSDWYWLHFNVADDTWLLNLMHK</sequence>
<dbReference type="Proteomes" id="UP000539265">
    <property type="component" value="Unassembled WGS sequence"/>
</dbReference>
<feature type="transmembrane region" description="Helical" evidence="1">
    <location>
        <begin position="93"/>
        <end position="126"/>
    </location>
</feature>
<protein>
    <submittedName>
        <fullName evidence="2">Flp pilus assembly protein protease CpaA</fullName>
    </submittedName>
</protein>
<dbReference type="GO" id="GO:0008233">
    <property type="term" value="F:peptidase activity"/>
    <property type="evidence" value="ECO:0007669"/>
    <property type="project" value="UniProtKB-KW"/>
</dbReference>
<keyword evidence="3" id="KW-1185">Reference proteome</keyword>
<keyword evidence="1" id="KW-0812">Transmembrane</keyword>
<accession>A0A839SQP8</accession>
<feature type="transmembrane region" description="Helical" evidence="1">
    <location>
        <begin position="27"/>
        <end position="43"/>
    </location>
</feature>
<comment type="caution">
    <text evidence="2">The sequence shown here is derived from an EMBL/GenBank/DDBJ whole genome shotgun (WGS) entry which is preliminary data.</text>
</comment>
<organism evidence="2 3">
    <name type="scientific">Mucilaginibacter gotjawali</name>
    <dbReference type="NCBI Taxonomy" id="1550579"/>
    <lineage>
        <taxon>Bacteria</taxon>
        <taxon>Pseudomonadati</taxon>
        <taxon>Bacteroidota</taxon>
        <taxon>Sphingobacteriia</taxon>
        <taxon>Sphingobacteriales</taxon>
        <taxon>Sphingobacteriaceae</taxon>
        <taxon>Mucilaginibacter</taxon>
    </lineage>
</organism>
<dbReference type="OrthoDB" id="798769at2"/>
<evidence type="ECO:0000313" key="3">
    <source>
        <dbReference type="Proteomes" id="UP000539265"/>
    </source>
</evidence>
<feature type="transmembrane region" description="Helical" evidence="1">
    <location>
        <begin position="138"/>
        <end position="158"/>
    </location>
</feature>
<dbReference type="EMBL" id="JACHWX010000034">
    <property type="protein sequence ID" value="MBB3059150.1"/>
    <property type="molecule type" value="Genomic_DNA"/>
</dbReference>
<proteinExistence type="predicted"/>
<dbReference type="AlphaFoldDB" id="A0A839SQP8"/>
<dbReference type="GO" id="GO:0006508">
    <property type="term" value="P:proteolysis"/>
    <property type="evidence" value="ECO:0007669"/>
    <property type="project" value="UniProtKB-KW"/>
</dbReference>
<evidence type="ECO:0000256" key="1">
    <source>
        <dbReference type="SAM" id="Phobius"/>
    </source>
</evidence>
<dbReference type="RefSeq" id="WP_096353044.1">
    <property type="nucleotide sequence ID" value="NZ_AP017313.1"/>
</dbReference>
<keyword evidence="1" id="KW-0472">Membrane</keyword>
<name>A0A839SQP8_9SPHI</name>
<keyword evidence="2" id="KW-0645">Protease</keyword>
<evidence type="ECO:0000313" key="2">
    <source>
        <dbReference type="EMBL" id="MBB3059150.1"/>
    </source>
</evidence>